<gene>
    <name evidence="2" type="primary">gb05758</name>
    <name evidence="2" type="ORF">PR202_gb05758</name>
</gene>
<accession>A0AAV5E8S3</accession>
<dbReference type="PANTHER" id="PTHR35546:SF83">
    <property type="entry name" value="EXPRESSED PROTEIN"/>
    <property type="match status" value="1"/>
</dbReference>
<dbReference type="SUPFAM" id="SSF81383">
    <property type="entry name" value="F-box domain"/>
    <property type="match status" value="1"/>
</dbReference>
<keyword evidence="3" id="KW-1185">Reference proteome</keyword>
<proteinExistence type="predicted"/>
<reference evidence="2" key="1">
    <citation type="journal article" date="2018" name="DNA Res.">
        <title>Multiple hybrid de novo genome assembly of finger millet, an orphan allotetraploid crop.</title>
        <authorList>
            <person name="Hatakeyama M."/>
            <person name="Aluri S."/>
            <person name="Balachadran M.T."/>
            <person name="Sivarajan S.R."/>
            <person name="Patrignani A."/>
            <person name="Gruter S."/>
            <person name="Poveda L."/>
            <person name="Shimizu-Inatsugi R."/>
            <person name="Baeten J."/>
            <person name="Francoijs K.J."/>
            <person name="Nataraja K.N."/>
            <person name="Reddy Y.A.N."/>
            <person name="Phadnis S."/>
            <person name="Ravikumar R.L."/>
            <person name="Schlapbach R."/>
            <person name="Sreeman S.M."/>
            <person name="Shimizu K.K."/>
        </authorList>
    </citation>
    <scope>NUCLEOTIDE SEQUENCE</scope>
</reference>
<dbReference type="SUPFAM" id="SSF50965">
    <property type="entry name" value="Galactose oxidase, central domain"/>
    <property type="match status" value="1"/>
</dbReference>
<sequence length="408" mass="46001">MDLLCDNIVEEILLCLPLKYLHRFRATARRYDALGISPEFTARYWRSHGPHLSGVFLQTDKPCRPWRDRPCFLTGSVSRPSATESVFASDIAFLSHLTEKPTYSWTSQGMIFIVHSSAGLLLCAKGQERRVHYYVCNPVTWQCVTLPELPWPGYNSGLLSVSQNGDGTIKSFQVVLVNHPQYWKKHSACLELDLKIFSSETGQWRAMQLQSPLLGVGVDACSPPFLGQSGTAYWIGYRDKDRAMAYNSVCHSVRVLPVPTRVADNALNRCLGEHQGGGMPYAHFDFSVFEVYDLQTDGENGMWWKLVHRIDVMELAQQNLEATEYATGRGSVEGRINNNSLFEVIGFHPIDDIVYFGVGRAVAVYSIIHGTIQFMCNRQCFCMDVFPYVHPAHPVLIPDIKEVQPSTI</sequence>
<evidence type="ECO:0000313" key="2">
    <source>
        <dbReference type="EMBL" id="GJN18586.1"/>
    </source>
</evidence>
<dbReference type="AlphaFoldDB" id="A0AAV5E8S3"/>
<feature type="domain" description="F-box protein At3g26010-like beta-propeller" evidence="1">
    <location>
        <begin position="107"/>
        <end position="313"/>
    </location>
</feature>
<dbReference type="InterPro" id="IPR036047">
    <property type="entry name" value="F-box-like_dom_sf"/>
</dbReference>
<name>A0AAV5E8S3_ELECO</name>
<dbReference type="InterPro" id="IPR056592">
    <property type="entry name" value="Beta-prop_At3g26010-like"/>
</dbReference>
<comment type="caution">
    <text evidence="2">The sequence shown here is derived from an EMBL/GenBank/DDBJ whole genome shotgun (WGS) entry which is preliminary data.</text>
</comment>
<dbReference type="InterPro" id="IPR055290">
    <property type="entry name" value="At3g26010-like"/>
</dbReference>
<organism evidence="2 3">
    <name type="scientific">Eleusine coracana subsp. coracana</name>
    <dbReference type="NCBI Taxonomy" id="191504"/>
    <lineage>
        <taxon>Eukaryota</taxon>
        <taxon>Viridiplantae</taxon>
        <taxon>Streptophyta</taxon>
        <taxon>Embryophyta</taxon>
        <taxon>Tracheophyta</taxon>
        <taxon>Spermatophyta</taxon>
        <taxon>Magnoliopsida</taxon>
        <taxon>Liliopsida</taxon>
        <taxon>Poales</taxon>
        <taxon>Poaceae</taxon>
        <taxon>PACMAD clade</taxon>
        <taxon>Chloridoideae</taxon>
        <taxon>Cynodonteae</taxon>
        <taxon>Eleusininae</taxon>
        <taxon>Eleusine</taxon>
    </lineage>
</organism>
<dbReference type="Pfam" id="PF24750">
    <property type="entry name" value="b-prop_At3g26010-like"/>
    <property type="match status" value="1"/>
</dbReference>
<reference evidence="2" key="2">
    <citation type="submission" date="2021-12" db="EMBL/GenBank/DDBJ databases">
        <title>Resequencing data analysis of finger millet.</title>
        <authorList>
            <person name="Hatakeyama M."/>
            <person name="Aluri S."/>
            <person name="Balachadran M.T."/>
            <person name="Sivarajan S.R."/>
            <person name="Poveda L."/>
            <person name="Shimizu-Inatsugi R."/>
            <person name="Schlapbach R."/>
            <person name="Sreeman S.M."/>
            <person name="Shimizu K.K."/>
        </authorList>
    </citation>
    <scope>NUCLEOTIDE SEQUENCE</scope>
</reference>
<dbReference type="InterPro" id="IPR011043">
    <property type="entry name" value="Gal_Oxase/kelch_b-propeller"/>
</dbReference>
<protein>
    <recommendedName>
        <fullName evidence="1">F-box protein At3g26010-like beta-propeller domain-containing protein</fullName>
    </recommendedName>
</protein>
<dbReference type="Proteomes" id="UP001054889">
    <property type="component" value="Unassembled WGS sequence"/>
</dbReference>
<dbReference type="PANTHER" id="PTHR35546">
    <property type="entry name" value="F-BOX PROTEIN INTERACTION DOMAIN PROTEIN-RELATED"/>
    <property type="match status" value="1"/>
</dbReference>
<evidence type="ECO:0000313" key="3">
    <source>
        <dbReference type="Proteomes" id="UP001054889"/>
    </source>
</evidence>
<evidence type="ECO:0000259" key="1">
    <source>
        <dbReference type="Pfam" id="PF24750"/>
    </source>
</evidence>
<dbReference type="EMBL" id="BQKI01000073">
    <property type="protein sequence ID" value="GJN18586.1"/>
    <property type="molecule type" value="Genomic_DNA"/>
</dbReference>